<protein>
    <submittedName>
        <fullName evidence="1">Uncharacterized protein</fullName>
    </submittedName>
</protein>
<dbReference type="AlphaFoldDB" id="A0A1N6X9Q8"/>
<dbReference type="EMBL" id="FTMP01000012">
    <property type="protein sequence ID" value="SIQ99017.1"/>
    <property type="molecule type" value="Genomic_DNA"/>
</dbReference>
<sequence length="83" mass="8639">MSKPNPQPITLPADVLAGLYAVCSGQVLHVYMGLCPDALEGAEERDDECPACLAMMAADEALRAAGVKLPAYVPLLAAKPEDA</sequence>
<evidence type="ECO:0000313" key="2">
    <source>
        <dbReference type="Proteomes" id="UP000185841"/>
    </source>
</evidence>
<gene>
    <name evidence="1" type="ORF">SAMN05878282_11240</name>
</gene>
<evidence type="ECO:0000313" key="1">
    <source>
        <dbReference type="EMBL" id="SIQ99017.1"/>
    </source>
</evidence>
<accession>A0A1N6X9Q8</accession>
<dbReference type="Proteomes" id="UP000185841">
    <property type="component" value="Unassembled WGS sequence"/>
</dbReference>
<name>A0A1N6X9Q8_AQUAC</name>
<organism evidence="1 2">
    <name type="scientific">Aquipseudomonas alcaligenes</name>
    <name type="common">Pseudomonas alcaligenes</name>
    <dbReference type="NCBI Taxonomy" id="43263"/>
    <lineage>
        <taxon>Bacteria</taxon>
        <taxon>Pseudomonadati</taxon>
        <taxon>Pseudomonadota</taxon>
        <taxon>Gammaproteobacteria</taxon>
        <taxon>Pseudomonadales</taxon>
        <taxon>Pseudomonadaceae</taxon>
        <taxon>Aquipseudomonas</taxon>
    </lineage>
</organism>
<dbReference type="RefSeq" id="WP_076429268.1">
    <property type="nucleotide sequence ID" value="NZ_FTMP01000012.1"/>
</dbReference>
<reference evidence="1 2" key="1">
    <citation type="submission" date="2017-01" db="EMBL/GenBank/DDBJ databases">
        <authorList>
            <person name="Mah S.A."/>
            <person name="Swanson W.J."/>
            <person name="Moy G.W."/>
            <person name="Vacquier V.D."/>
        </authorList>
    </citation>
    <scope>NUCLEOTIDE SEQUENCE [LARGE SCALE GENOMIC DNA]</scope>
    <source>
        <strain evidence="1 2">RU36E</strain>
    </source>
</reference>
<proteinExistence type="predicted"/>